<dbReference type="AlphaFoldDB" id="A0A1M7AJ93"/>
<dbReference type="OrthoDB" id="9877950at2"/>
<name>A0A1M7AJ93_9BRAD</name>
<sequence>MLIDIGALVDCAGTAYWRRNRAIEFPGDTRNTEAASELDRLAIEVAALEGSKLHMQLDKIFEDEDSSLIAMSVISDMLRQIGFSRWCATGEEFLQAIVDVCSD</sequence>
<dbReference type="EMBL" id="FNTI01000001">
    <property type="protein sequence ID" value="SED43321.1"/>
    <property type="molecule type" value="Genomic_DNA"/>
</dbReference>
<evidence type="ECO:0000313" key="2">
    <source>
        <dbReference type="Proteomes" id="UP000183208"/>
    </source>
</evidence>
<accession>A0A1M7AJ93</accession>
<dbReference type="RefSeq" id="WP_074822645.1">
    <property type="nucleotide sequence ID" value="NZ_FNTI01000001.1"/>
</dbReference>
<reference evidence="1 2" key="1">
    <citation type="submission" date="2016-10" db="EMBL/GenBank/DDBJ databases">
        <authorList>
            <person name="de Groot N.N."/>
        </authorList>
    </citation>
    <scope>NUCLEOTIDE SEQUENCE [LARGE SCALE GENOMIC DNA]</scope>
    <source>
        <strain evidence="1 2">GAS522</strain>
    </source>
</reference>
<proteinExistence type="predicted"/>
<evidence type="ECO:0000313" key="1">
    <source>
        <dbReference type="EMBL" id="SED43321.1"/>
    </source>
</evidence>
<organism evidence="1 2">
    <name type="scientific">Bradyrhizobium lablabi</name>
    <dbReference type="NCBI Taxonomy" id="722472"/>
    <lineage>
        <taxon>Bacteria</taxon>
        <taxon>Pseudomonadati</taxon>
        <taxon>Pseudomonadota</taxon>
        <taxon>Alphaproteobacteria</taxon>
        <taxon>Hyphomicrobiales</taxon>
        <taxon>Nitrobacteraceae</taxon>
        <taxon>Bradyrhizobium</taxon>
    </lineage>
</organism>
<gene>
    <name evidence="1" type="ORF">SAMN05444171_4092</name>
</gene>
<dbReference type="Proteomes" id="UP000183208">
    <property type="component" value="Unassembled WGS sequence"/>
</dbReference>
<protein>
    <submittedName>
        <fullName evidence="1">Uncharacterized protein</fullName>
    </submittedName>
</protein>